<dbReference type="EMBL" id="ARXR01000013">
    <property type="protein sequence ID" value="MBF5053271.1"/>
    <property type="molecule type" value="Genomic_DNA"/>
</dbReference>
<name>A0ABS0AIG9_9GAMM</name>
<comment type="caution">
    <text evidence="2">The sequence shown here is derived from an EMBL/GenBank/DDBJ whole genome shotgun (WGS) entry which is preliminary data.</text>
</comment>
<protein>
    <recommendedName>
        <fullName evidence="1">DUF7931 domain-containing protein</fullName>
    </recommendedName>
</protein>
<feature type="domain" description="DUF7931" evidence="1">
    <location>
        <begin position="14"/>
        <end position="161"/>
    </location>
</feature>
<dbReference type="InterPro" id="IPR057691">
    <property type="entry name" value="DUF7931"/>
</dbReference>
<dbReference type="RefSeq" id="WP_194856039.1">
    <property type="nucleotide sequence ID" value="NZ_ARXR01000013.1"/>
</dbReference>
<dbReference type="Proteomes" id="UP000644441">
    <property type="component" value="Unassembled WGS sequence"/>
</dbReference>
<reference evidence="2 3" key="1">
    <citation type="submission" date="2012-09" db="EMBL/GenBank/DDBJ databases">
        <title>Genome Sequence of alkane-degrading Bacterium Alcanivorax venustensis ISO4.</title>
        <authorList>
            <person name="Lai Q."/>
            <person name="Shao Z."/>
        </authorList>
    </citation>
    <scope>NUCLEOTIDE SEQUENCE [LARGE SCALE GENOMIC DNA]</scope>
    <source>
        <strain evidence="2 3">ISO4</strain>
    </source>
</reference>
<evidence type="ECO:0000313" key="2">
    <source>
        <dbReference type="EMBL" id="MBF5053271.1"/>
    </source>
</evidence>
<dbReference type="Pfam" id="PF25559">
    <property type="entry name" value="DUF7931"/>
    <property type="match status" value="1"/>
</dbReference>
<proteinExistence type="predicted"/>
<evidence type="ECO:0000259" key="1">
    <source>
        <dbReference type="Pfam" id="PF25559"/>
    </source>
</evidence>
<keyword evidence="3" id="KW-1185">Reference proteome</keyword>
<evidence type="ECO:0000313" key="3">
    <source>
        <dbReference type="Proteomes" id="UP000644441"/>
    </source>
</evidence>
<organism evidence="2 3">
    <name type="scientific">Alloalcanivorax venustensis ISO4</name>
    <dbReference type="NCBI Taxonomy" id="1177184"/>
    <lineage>
        <taxon>Bacteria</taxon>
        <taxon>Pseudomonadati</taxon>
        <taxon>Pseudomonadota</taxon>
        <taxon>Gammaproteobacteria</taxon>
        <taxon>Oceanospirillales</taxon>
        <taxon>Alcanivoracaceae</taxon>
        <taxon>Alloalcanivorax</taxon>
    </lineage>
</organism>
<gene>
    <name evidence="2" type="ORF">ISO4_01873</name>
</gene>
<sequence>MDLRIGEDSTLHHPSSATAALAALIRAGRRRLWLRVSQLDALSNDGDVLDALKSLALSSPRADLRVLFDDAGHAVKTGHGLIHLGRRLPSRLQLRQTQADDADPRLCFAVADRTGLFEAHGWPRPERLTLCAHALPLGPRRADEFAHVWERGRANRELRELRL</sequence>
<accession>A0ABS0AIG9</accession>